<dbReference type="Pfam" id="PF13409">
    <property type="entry name" value="GST_N_2"/>
    <property type="match status" value="1"/>
</dbReference>
<feature type="domain" description="GST C-terminal" evidence="1">
    <location>
        <begin position="89"/>
        <end position="244"/>
    </location>
</feature>
<dbReference type="Proteomes" id="UP001222932">
    <property type="component" value="Unassembled WGS sequence"/>
</dbReference>
<dbReference type="SUPFAM" id="SSF47616">
    <property type="entry name" value="GST C-terminal domain-like"/>
    <property type="match status" value="1"/>
</dbReference>
<dbReference type="PROSITE" id="PS50405">
    <property type="entry name" value="GST_CTER"/>
    <property type="match status" value="1"/>
</dbReference>
<dbReference type="EMBL" id="BTCM01000002">
    <property type="protein sequence ID" value="GMK55455.1"/>
    <property type="molecule type" value="Genomic_DNA"/>
</dbReference>
<dbReference type="InterPro" id="IPR004045">
    <property type="entry name" value="Glutathione_S-Trfase_N"/>
</dbReference>
<accession>A0AAD3TRE1</accession>
<dbReference type="Pfam" id="PF13410">
    <property type="entry name" value="GST_C_2"/>
    <property type="match status" value="1"/>
</dbReference>
<reference evidence="2" key="2">
    <citation type="submission" date="2023-06" db="EMBL/GenBank/DDBJ databases">
        <authorList>
            <person name="Kobayashi Y."/>
            <person name="Kayamori A."/>
            <person name="Aoki K."/>
            <person name="Shiwa Y."/>
            <person name="Fujita N."/>
            <person name="Sugita T."/>
            <person name="Iwasaki W."/>
            <person name="Tanaka N."/>
            <person name="Takashima M."/>
        </authorList>
    </citation>
    <scope>NUCLEOTIDE SEQUENCE</scope>
    <source>
        <strain evidence="2">HIS016</strain>
    </source>
</reference>
<reference evidence="2" key="1">
    <citation type="journal article" date="2023" name="BMC Genomics">
        <title>Chromosome-level genome assemblies of Cutaneotrichosporon spp. (Trichosporonales, Basidiomycota) reveal imbalanced evolution between nucleotide sequences and chromosome synteny.</title>
        <authorList>
            <person name="Kobayashi Y."/>
            <person name="Kayamori A."/>
            <person name="Aoki K."/>
            <person name="Shiwa Y."/>
            <person name="Matsutani M."/>
            <person name="Fujita N."/>
            <person name="Sugita T."/>
            <person name="Iwasaki W."/>
            <person name="Tanaka N."/>
            <person name="Takashima M."/>
        </authorList>
    </citation>
    <scope>NUCLEOTIDE SEQUENCE</scope>
    <source>
        <strain evidence="2">HIS016</strain>
    </source>
</reference>
<protein>
    <recommendedName>
        <fullName evidence="1">GST C-terminal domain-containing protein</fullName>
    </recommendedName>
</protein>
<dbReference type="InterPro" id="IPR010987">
    <property type="entry name" value="Glutathione-S-Trfase_C-like"/>
</dbReference>
<keyword evidence="3" id="KW-1185">Reference proteome</keyword>
<dbReference type="AlphaFoldDB" id="A0AAD3TRE1"/>
<evidence type="ECO:0000313" key="3">
    <source>
        <dbReference type="Proteomes" id="UP001222932"/>
    </source>
</evidence>
<dbReference type="Gene3D" id="3.40.30.10">
    <property type="entry name" value="Glutaredoxin"/>
    <property type="match status" value="1"/>
</dbReference>
<gene>
    <name evidence="2" type="ORF">CspeluHIS016_0205110</name>
</gene>
<dbReference type="Gene3D" id="1.20.1050.10">
    <property type="match status" value="1"/>
</dbReference>
<dbReference type="InterPro" id="IPR036282">
    <property type="entry name" value="Glutathione-S-Trfase_C_sf"/>
</dbReference>
<evidence type="ECO:0000259" key="1">
    <source>
        <dbReference type="PROSITE" id="PS50405"/>
    </source>
</evidence>
<sequence length="244" mass="27243">MTNSLTLYGLTTQKGTATNVSPYAWKTAVCLGLLGIPYTWEGKTFEEIRTTLEEESGISGILVPAVNDEGTWVWDSLKIVRHFDKKGELFLDEGEARTIEEWADTKLRGVIAMLLIPWLYEAQDPASLEWFIKVKFGGDRAAVASMRDSLNEPAHVQHRLSAIREALEVIEERLKQSPFLSGVKPGYADAVVWGWYATSQAIKVPGFNDSGKLTWRSPDLPHVRTWVDAIQKASGIELALLPKE</sequence>
<dbReference type="SUPFAM" id="SSF52833">
    <property type="entry name" value="Thioredoxin-like"/>
    <property type="match status" value="1"/>
</dbReference>
<organism evidence="2 3">
    <name type="scientific">Cutaneotrichosporon spelunceum</name>
    <dbReference type="NCBI Taxonomy" id="1672016"/>
    <lineage>
        <taxon>Eukaryota</taxon>
        <taxon>Fungi</taxon>
        <taxon>Dikarya</taxon>
        <taxon>Basidiomycota</taxon>
        <taxon>Agaricomycotina</taxon>
        <taxon>Tremellomycetes</taxon>
        <taxon>Trichosporonales</taxon>
        <taxon>Trichosporonaceae</taxon>
        <taxon>Cutaneotrichosporon</taxon>
    </lineage>
</organism>
<dbReference type="InterPro" id="IPR036249">
    <property type="entry name" value="Thioredoxin-like_sf"/>
</dbReference>
<comment type="caution">
    <text evidence="2">The sequence shown here is derived from an EMBL/GenBank/DDBJ whole genome shotgun (WGS) entry which is preliminary data.</text>
</comment>
<proteinExistence type="predicted"/>
<name>A0AAD3TRE1_9TREE</name>
<evidence type="ECO:0000313" key="2">
    <source>
        <dbReference type="EMBL" id="GMK55455.1"/>
    </source>
</evidence>